<dbReference type="InterPro" id="IPR023780">
    <property type="entry name" value="Chromo_domain"/>
</dbReference>
<reference evidence="2" key="2">
    <citation type="submission" date="2020-03" db="EMBL/GenBank/DDBJ databases">
        <title>Walnut 2.0.</title>
        <authorList>
            <person name="Marrano A."/>
            <person name="Britton M."/>
            <person name="Zimin A.V."/>
            <person name="Zaini P.A."/>
            <person name="Workman R."/>
            <person name="Puiu D."/>
            <person name="Bianco L."/>
            <person name="Allen B.J."/>
            <person name="Troggio M."/>
            <person name="Leslie C.A."/>
            <person name="Timp W."/>
            <person name="Dendekar A."/>
            <person name="Salzberg S.L."/>
            <person name="Neale D.B."/>
        </authorList>
    </citation>
    <scope>NUCLEOTIDE SEQUENCE</scope>
    <source>
        <tissue evidence="2">Leaves</tissue>
    </source>
</reference>
<name>A0A833Y5T6_JUGRE</name>
<dbReference type="InterPro" id="IPR050951">
    <property type="entry name" value="Retrovirus_Pol_polyprotein"/>
</dbReference>
<dbReference type="PANTHER" id="PTHR37984:SF5">
    <property type="entry name" value="PROTEIN NYNRIN-LIKE"/>
    <property type="match status" value="1"/>
</dbReference>
<dbReference type="AlphaFoldDB" id="A0A833Y5T6"/>
<protein>
    <recommendedName>
        <fullName evidence="1">Chromo domain-containing protein</fullName>
    </recommendedName>
</protein>
<gene>
    <name evidence="2" type="ORF">F2P56_003913</name>
</gene>
<dbReference type="CDD" id="cd01647">
    <property type="entry name" value="RT_LTR"/>
    <property type="match status" value="1"/>
</dbReference>
<dbReference type="SUPFAM" id="SSF56672">
    <property type="entry name" value="DNA/RNA polymerases"/>
    <property type="match status" value="1"/>
</dbReference>
<dbReference type="CDD" id="cd00303">
    <property type="entry name" value="retropepsin_like"/>
    <property type="match status" value="1"/>
</dbReference>
<dbReference type="InterPro" id="IPR056924">
    <property type="entry name" value="SH3_Tf2-1"/>
</dbReference>
<feature type="domain" description="Chromo" evidence="1">
    <location>
        <begin position="570"/>
        <end position="623"/>
    </location>
</feature>
<evidence type="ECO:0000313" key="3">
    <source>
        <dbReference type="Proteomes" id="UP000619265"/>
    </source>
</evidence>
<comment type="caution">
    <text evidence="2">The sequence shown here is derived from an EMBL/GenBank/DDBJ whole genome shotgun (WGS) entry which is preliminary data.</text>
</comment>
<dbReference type="Proteomes" id="UP000619265">
    <property type="component" value="Unassembled WGS sequence"/>
</dbReference>
<dbReference type="SUPFAM" id="SSF54160">
    <property type="entry name" value="Chromo domain-like"/>
    <property type="match status" value="1"/>
</dbReference>
<sequence>MDSYHIEGEALIWYKDAFDTGQFRCWKIFSQALQQRFGPRAYDDPMEALTRLKQTSTVAVYKGQFEALSNRLKGLSETHKLSCFLSGLKDEIRLPLRLLNPVSLNASPSSSLIESLDSGSTHNFLDPSIIKRTTLQVNEDVHLKVQVANGDIVKTLGYCSEFLWCGKTVELKGLKLEETSFGDCHKMFINSLYKGKGLILQLNAQPALEGTSPISTRPYRYPYYQKTEIEKIVADLLKTGVIRPSSSPFSSPVLLVCKADGSWHLCVDYRALNKETVKDKFSIPVIDELLDELHEATVFSKLDLRSGYHQIGVVPRIFLKRPSELMRTTMSSCTMEQHIGCLQQVLKTLSVHHMFAKLSNCQFGVHEVDYLGHIVSGQGVKADPEKVEAMIEWPTPLNTKSLRGFLGLTGSTIHYSSAYHPETDGQIEALNKTLEGTAINDAVDKQLRTRDQINTLLKQNLEASQQRMKLYVDRRRTKRYFMKGDCVYLRLQLYRQNSLSGRHNLKLSPQFYRPFQIVQRVGRVAYKLDLLPSSRIHPIFHVFCLKRKLGSQICPLPTLPPINTEGELLPELEAIIDRRIKRQGDKALTEVLVKWIGASSKNNRWEQLWRLKELYPNLVGKVL</sequence>
<dbReference type="InterPro" id="IPR043128">
    <property type="entry name" value="Rev_trsase/Diguanyl_cyclase"/>
</dbReference>
<dbReference type="Gene3D" id="3.10.10.10">
    <property type="entry name" value="HIV Type 1 Reverse Transcriptase, subunit A, domain 1"/>
    <property type="match status" value="1"/>
</dbReference>
<dbReference type="InterPro" id="IPR043502">
    <property type="entry name" value="DNA/RNA_pol_sf"/>
</dbReference>
<dbReference type="Gene3D" id="3.30.70.270">
    <property type="match status" value="2"/>
</dbReference>
<accession>A0A833Y5T6</accession>
<dbReference type="Pfam" id="PF03732">
    <property type="entry name" value="Retrotrans_gag"/>
    <property type="match status" value="1"/>
</dbReference>
<dbReference type="EMBL" id="LIHL02000002">
    <property type="protein sequence ID" value="KAF5477262.1"/>
    <property type="molecule type" value="Genomic_DNA"/>
</dbReference>
<dbReference type="Gene3D" id="2.40.50.40">
    <property type="match status" value="1"/>
</dbReference>
<dbReference type="PANTHER" id="PTHR37984">
    <property type="entry name" value="PROTEIN CBG26694"/>
    <property type="match status" value="1"/>
</dbReference>
<dbReference type="InterPro" id="IPR000953">
    <property type="entry name" value="Chromo/chromo_shadow_dom"/>
</dbReference>
<evidence type="ECO:0000313" key="2">
    <source>
        <dbReference type="EMBL" id="KAF5477262.1"/>
    </source>
</evidence>
<dbReference type="PROSITE" id="PS50013">
    <property type="entry name" value="CHROMO_2"/>
    <property type="match status" value="1"/>
</dbReference>
<dbReference type="InterPro" id="IPR016197">
    <property type="entry name" value="Chromo-like_dom_sf"/>
</dbReference>
<dbReference type="Gramene" id="Jr02_07960_p1">
    <property type="protein sequence ID" value="cds.Jr02_07960_p1"/>
    <property type="gene ID" value="Jr02_07960"/>
</dbReference>
<dbReference type="Pfam" id="PF24626">
    <property type="entry name" value="SH3_Tf2-1"/>
    <property type="match status" value="1"/>
</dbReference>
<dbReference type="InterPro" id="IPR005162">
    <property type="entry name" value="Retrotrans_gag_dom"/>
</dbReference>
<organism evidence="2 3">
    <name type="scientific">Juglans regia</name>
    <name type="common">English walnut</name>
    <dbReference type="NCBI Taxonomy" id="51240"/>
    <lineage>
        <taxon>Eukaryota</taxon>
        <taxon>Viridiplantae</taxon>
        <taxon>Streptophyta</taxon>
        <taxon>Embryophyta</taxon>
        <taxon>Tracheophyta</taxon>
        <taxon>Spermatophyta</taxon>
        <taxon>Magnoliopsida</taxon>
        <taxon>eudicotyledons</taxon>
        <taxon>Gunneridae</taxon>
        <taxon>Pentapetalae</taxon>
        <taxon>rosids</taxon>
        <taxon>fabids</taxon>
        <taxon>Fagales</taxon>
        <taxon>Juglandaceae</taxon>
        <taxon>Juglans</taxon>
    </lineage>
</organism>
<reference evidence="2" key="1">
    <citation type="submission" date="2015-10" db="EMBL/GenBank/DDBJ databases">
        <authorList>
            <person name="Martinez-Garcia P.J."/>
            <person name="Crepeau M.W."/>
            <person name="Puiu D."/>
            <person name="Gonzalez-Ibeas D."/>
            <person name="Whalen J."/>
            <person name="Stevens K."/>
            <person name="Paul R."/>
            <person name="Butterfield T."/>
            <person name="Britton M."/>
            <person name="Reagan R."/>
            <person name="Chakraborty S."/>
            <person name="Walawage S.L."/>
            <person name="Vasquez-Gross H.A."/>
            <person name="Cardeno C."/>
            <person name="Famula R."/>
            <person name="Pratt K."/>
            <person name="Kuruganti S."/>
            <person name="Aradhya M.K."/>
            <person name="Leslie C.A."/>
            <person name="Dandekar A.M."/>
            <person name="Salzberg S.L."/>
            <person name="Wegrzyn J.L."/>
            <person name="Langley C.H."/>
            <person name="Neale D.B."/>
        </authorList>
    </citation>
    <scope>NUCLEOTIDE SEQUENCE</scope>
    <source>
        <tissue evidence="2">Leaves</tissue>
    </source>
</reference>
<proteinExistence type="predicted"/>
<dbReference type="Pfam" id="PF00385">
    <property type="entry name" value="Chromo"/>
    <property type="match status" value="1"/>
</dbReference>
<evidence type="ECO:0000259" key="1">
    <source>
        <dbReference type="PROSITE" id="PS50013"/>
    </source>
</evidence>